<dbReference type="PROSITE" id="PS00188">
    <property type="entry name" value="BIOTIN"/>
    <property type="match status" value="1"/>
</dbReference>
<dbReference type="PANTHER" id="PTHR45266:SF3">
    <property type="entry name" value="OXALOACETATE DECARBOXYLASE ALPHA CHAIN"/>
    <property type="match status" value="1"/>
</dbReference>
<keyword evidence="1" id="KW-0092">Biotin</keyword>
<feature type="compositionally biased region" description="Low complexity" evidence="2">
    <location>
        <begin position="36"/>
        <end position="48"/>
    </location>
</feature>
<evidence type="ECO:0000313" key="5">
    <source>
        <dbReference type="Proteomes" id="UP001203136"/>
    </source>
</evidence>
<evidence type="ECO:0000256" key="1">
    <source>
        <dbReference type="ARBA" id="ARBA00023267"/>
    </source>
</evidence>
<dbReference type="Proteomes" id="UP001203136">
    <property type="component" value="Unassembled WGS sequence"/>
</dbReference>
<feature type="compositionally biased region" description="Pro residues" evidence="2">
    <location>
        <begin position="49"/>
        <end position="62"/>
    </location>
</feature>
<comment type="caution">
    <text evidence="4">The sequence shown here is derived from an EMBL/GenBank/DDBJ whole genome shotgun (WGS) entry which is preliminary data.</text>
</comment>
<accession>A0AAW5F5H8</accession>
<sequence length="143" mass="14341">MKYIATINGKRYEVEVERVEGYKSLDRNGVAAPKAPALASTAPVQRPAAPAPAAPAPAAAPAPVAAPAPAAAGATTVEAPMPGKVLDVKVTAGQVVKYGDVVAIMEAMKMETEIVAPADGTVSQILVKAGDPVDTGAAMVVLN</sequence>
<organism evidence="4 5">
    <name type="scientific">Clostridium symbiosum</name>
    <name type="common">Bacteroides symbiosus</name>
    <dbReference type="NCBI Taxonomy" id="1512"/>
    <lineage>
        <taxon>Bacteria</taxon>
        <taxon>Bacillati</taxon>
        <taxon>Bacillota</taxon>
        <taxon>Clostridia</taxon>
        <taxon>Lachnospirales</taxon>
        <taxon>Lachnospiraceae</taxon>
        <taxon>Otoolea</taxon>
    </lineage>
</organism>
<dbReference type="PANTHER" id="PTHR45266">
    <property type="entry name" value="OXALOACETATE DECARBOXYLASE ALPHA CHAIN"/>
    <property type="match status" value="1"/>
</dbReference>
<protein>
    <submittedName>
        <fullName evidence="4">Biotin/lipoyl-binding protein</fullName>
    </submittedName>
</protein>
<evidence type="ECO:0000256" key="2">
    <source>
        <dbReference type="SAM" id="MobiDB-lite"/>
    </source>
</evidence>
<dbReference type="Gene3D" id="2.40.50.100">
    <property type="match status" value="1"/>
</dbReference>
<feature type="domain" description="Lipoyl-binding" evidence="3">
    <location>
        <begin position="69"/>
        <end position="143"/>
    </location>
</feature>
<feature type="region of interest" description="Disordered" evidence="2">
    <location>
        <begin position="36"/>
        <end position="62"/>
    </location>
</feature>
<gene>
    <name evidence="4" type="ORF">K5I21_14695</name>
</gene>
<dbReference type="CDD" id="cd06850">
    <property type="entry name" value="biotinyl_domain"/>
    <property type="match status" value="1"/>
</dbReference>
<dbReference type="InterPro" id="IPR000089">
    <property type="entry name" value="Biotin_lipoyl"/>
</dbReference>
<name>A0AAW5F5H8_CLOSY</name>
<reference evidence="4" key="1">
    <citation type="journal article" date="2022" name="Cell Host Microbe">
        <title>Colonization of the live biotherapeutic product VE303 and modulation of the microbiota and metabolites in healthy volunteers.</title>
        <authorList>
            <person name="Dsouza M."/>
            <person name="Menon R."/>
            <person name="Crossette E."/>
            <person name="Bhattarai S.K."/>
            <person name="Schneider J."/>
            <person name="Kim Y.G."/>
            <person name="Reddy S."/>
            <person name="Caballero S."/>
            <person name="Felix C."/>
            <person name="Cornacchione L."/>
            <person name="Hendrickson J."/>
            <person name="Watson A.R."/>
            <person name="Minot S.S."/>
            <person name="Greenfield N."/>
            <person name="Schopf L."/>
            <person name="Szabady R."/>
            <person name="Patarroyo J."/>
            <person name="Smith W."/>
            <person name="Harrison P."/>
            <person name="Kuijper E.J."/>
            <person name="Kelly C.P."/>
            <person name="Olle B."/>
            <person name="Bobilev D."/>
            <person name="Silber J.L."/>
            <person name="Bucci V."/>
            <person name="Roberts B."/>
            <person name="Faith J."/>
            <person name="Norman J.M."/>
        </authorList>
    </citation>
    <scope>NUCLEOTIDE SEQUENCE</scope>
    <source>
        <strain evidence="4">VE303-04</strain>
    </source>
</reference>
<dbReference type="RefSeq" id="WP_003501712.1">
    <property type="nucleotide sequence ID" value="NZ_CABHNX010000211.1"/>
</dbReference>
<dbReference type="InterPro" id="IPR011053">
    <property type="entry name" value="Single_hybrid_motif"/>
</dbReference>
<dbReference type="InterPro" id="IPR001882">
    <property type="entry name" value="Biotin_BS"/>
</dbReference>
<dbReference type="SUPFAM" id="SSF51230">
    <property type="entry name" value="Single hybrid motif"/>
    <property type="match status" value="1"/>
</dbReference>
<dbReference type="InterPro" id="IPR050709">
    <property type="entry name" value="Biotin_Carboxyl_Carrier/Decarb"/>
</dbReference>
<evidence type="ECO:0000259" key="3">
    <source>
        <dbReference type="PROSITE" id="PS50968"/>
    </source>
</evidence>
<evidence type="ECO:0000313" key="4">
    <source>
        <dbReference type="EMBL" id="MCK0087100.1"/>
    </source>
</evidence>
<proteinExistence type="predicted"/>
<dbReference type="Pfam" id="PF00364">
    <property type="entry name" value="Biotin_lipoyl"/>
    <property type="match status" value="1"/>
</dbReference>
<dbReference type="AlphaFoldDB" id="A0AAW5F5H8"/>
<dbReference type="EMBL" id="JAINVB010000001">
    <property type="protein sequence ID" value="MCK0087100.1"/>
    <property type="molecule type" value="Genomic_DNA"/>
</dbReference>
<dbReference type="PROSITE" id="PS50968">
    <property type="entry name" value="BIOTINYL_LIPOYL"/>
    <property type="match status" value="1"/>
</dbReference>
<dbReference type="FunFam" id="2.40.50.100:FF:000003">
    <property type="entry name" value="Acetyl-CoA carboxylase biotin carboxyl carrier protein"/>
    <property type="match status" value="1"/>
</dbReference>